<dbReference type="PANTHER" id="PTHR43537:SF5">
    <property type="entry name" value="UXU OPERON TRANSCRIPTIONAL REGULATOR"/>
    <property type="match status" value="1"/>
</dbReference>
<dbReference type="InterPro" id="IPR036390">
    <property type="entry name" value="WH_DNA-bd_sf"/>
</dbReference>
<dbReference type="InterPro" id="IPR000524">
    <property type="entry name" value="Tscrpt_reg_HTH_GntR"/>
</dbReference>
<dbReference type="RefSeq" id="WP_264846866.1">
    <property type="nucleotide sequence ID" value="NZ_BPMA01000032.1"/>
</dbReference>
<dbReference type="SMART" id="SM00345">
    <property type="entry name" value="HTH_GNTR"/>
    <property type="match status" value="1"/>
</dbReference>
<organism evidence="5 7">
    <name type="scientific">Capnocytophaga catalasegens</name>
    <dbReference type="NCBI Taxonomy" id="1004260"/>
    <lineage>
        <taxon>Bacteria</taxon>
        <taxon>Pseudomonadati</taxon>
        <taxon>Bacteroidota</taxon>
        <taxon>Flavobacteriia</taxon>
        <taxon>Flavobacteriales</taxon>
        <taxon>Flavobacteriaceae</taxon>
        <taxon>Capnocytophaga</taxon>
    </lineage>
</organism>
<dbReference type="PROSITE" id="PS50949">
    <property type="entry name" value="HTH_GNTR"/>
    <property type="match status" value="1"/>
</dbReference>
<evidence type="ECO:0000313" key="5">
    <source>
        <dbReference type="EMBL" id="GJM49218.1"/>
    </source>
</evidence>
<feature type="domain" description="HTH gntR-type" evidence="4">
    <location>
        <begin position="14"/>
        <end position="82"/>
    </location>
</feature>
<keyword evidence="1" id="KW-0805">Transcription regulation</keyword>
<evidence type="ECO:0000313" key="6">
    <source>
        <dbReference type="EMBL" id="GJM53139.1"/>
    </source>
</evidence>
<reference evidence="5 8" key="1">
    <citation type="submission" date="2021-11" db="EMBL/GenBank/DDBJ databases">
        <title>Draft genome sequence of Capnocytophaga sp. strain KC07075 isolated from cat oral cavity.</title>
        <authorList>
            <person name="Suzuki M."/>
            <person name="Imaoka K."/>
            <person name="Kimura M."/>
            <person name="Morikawa S."/>
            <person name="Maeda K."/>
        </authorList>
    </citation>
    <scope>NUCLEOTIDE SEQUENCE</scope>
    <source>
        <strain evidence="5">KC07075</strain>
        <strain evidence="6 8">KC07079</strain>
    </source>
</reference>
<dbReference type="Pfam" id="PF07729">
    <property type="entry name" value="FCD"/>
    <property type="match status" value="1"/>
</dbReference>
<dbReference type="SUPFAM" id="SSF46785">
    <property type="entry name" value="Winged helix' DNA-binding domain"/>
    <property type="match status" value="1"/>
</dbReference>
<dbReference type="Gene3D" id="1.10.10.10">
    <property type="entry name" value="Winged helix-like DNA-binding domain superfamily/Winged helix DNA-binding domain"/>
    <property type="match status" value="1"/>
</dbReference>
<evidence type="ECO:0000256" key="2">
    <source>
        <dbReference type="ARBA" id="ARBA00023125"/>
    </source>
</evidence>
<dbReference type="GO" id="GO:0003677">
    <property type="term" value="F:DNA binding"/>
    <property type="evidence" value="ECO:0007669"/>
    <property type="project" value="UniProtKB-KW"/>
</dbReference>
<evidence type="ECO:0000313" key="7">
    <source>
        <dbReference type="Proteomes" id="UP001207736"/>
    </source>
</evidence>
<dbReference type="Proteomes" id="UP001207736">
    <property type="component" value="Unassembled WGS sequence"/>
</dbReference>
<dbReference type="PANTHER" id="PTHR43537">
    <property type="entry name" value="TRANSCRIPTIONAL REGULATOR, GNTR FAMILY"/>
    <property type="match status" value="1"/>
</dbReference>
<dbReference type="Gene3D" id="1.20.120.530">
    <property type="entry name" value="GntR ligand-binding domain-like"/>
    <property type="match status" value="1"/>
</dbReference>
<dbReference type="Proteomes" id="UP001208692">
    <property type="component" value="Unassembled WGS sequence"/>
</dbReference>
<comment type="caution">
    <text evidence="5">The sequence shown here is derived from an EMBL/GenBank/DDBJ whole genome shotgun (WGS) entry which is preliminary data.</text>
</comment>
<dbReference type="EMBL" id="BQKB01000027">
    <property type="protein sequence ID" value="GJM53139.1"/>
    <property type="molecule type" value="Genomic_DNA"/>
</dbReference>
<name>A0AAV5AW42_9FLAO</name>
<dbReference type="SUPFAM" id="SSF48008">
    <property type="entry name" value="GntR ligand-binding domain-like"/>
    <property type="match status" value="1"/>
</dbReference>
<evidence type="ECO:0000313" key="8">
    <source>
        <dbReference type="Proteomes" id="UP001208692"/>
    </source>
</evidence>
<dbReference type="PRINTS" id="PR00035">
    <property type="entry name" value="HTHGNTR"/>
</dbReference>
<evidence type="ECO:0000259" key="4">
    <source>
        <dbReference type="PROSITE" id="PS50949"/>
    </source>
</evidence>
<protein>
    <recommendedName>
        <fullName evidence="4">HTH gntR-type domain-containing protein</fullName>
    </recommendedName>
</protein>
<dbReference type="InterPro" id="IPR008920">
    <property type="entry name" value="TF_FadR/GntR_C"/>
</dbReference>
<keyword evidence="3" id="KW-0804">Transcription</keyword>
<dbReference type="CDD" id="cd07377">
    <property type="entry name" value="WHTH_GntR"/>
    <property type="match status" value="1"/>
</dbReference>
<accession>A0AAV5AW42</accession>
<keyword evidence="2" id="KW-0238">DNA-binding</keyword>
<dbReference type="InterPro" id="IPR036388">
    <property type="entry name" value="WH-like_DNA-bd_sf"/>
</dbReference>
<proteinExistence type="predicted"/>
<dbReference type="EMBL" id="BQKA01000005">
    <property type="protein sequence ID" value="GJM49218.1"/>
    <property type="molecule type" value="Genomic_DNA"/>
</dbReference>
<dbReference type="Pfam" id="PF00392">
    <property type="entry name" value="GntR"/>
    <property type="match status" value="1"/>
</dbReference>
<dbReference type="InterPro" id="IPR011711">
    <property type="entry name" value="GntR_C"/>
</dbReference>
<dbReference type="GO" id="GO:0003700">
    <property type="term" value="F:DNA-binding transcription factor activity"/>
    <property type="evidence" value="ECO:0007669"/>
    <property type="project" value="InterPro"/>
</dbReference>
<evidence type="ECO:0000256" key="1">
    <source>
        <dbReference type="ARBA" id="ARBA00023015"/>
    </source>
</evidence>
<keyword evidence="8" id="KW-1185">Reference proteome</keyword>
<gene>
    <name evidence="5" type="ORF">RCZ15_01930</name>
    <name evidence="6" type="ORF">RCZ16_14560</name>
</gene>
<dbReference type="AlphaFoldDB" id="A0AAV5AW42"/>
<evidence type="ECO:0000256" key="3">
    <source>
        <dbReference type="ARBA" id="ARBA00023163"/>
    </source>
</evidence>
<sequence>MKTDDKMLKPIENVSLVDRVERRIIRYIKENGLQPGDSLPKEMEFAESLNVSRTAVREAMLRLRTLGLIESKKHRGMILTKPDLVNNFERMLDPAIMDEKMLAYLFEFRLILEVGMVDFIFARKTEKQMQELEEIVINSQEKRCDSSFFSLEDEIQFHGKLYEMAGNELLHKFQNVLLPIFEYVHNISKTDNVSFTPNGRKEVTHKDLLNELKIGTPTSFRELMREHLTPHFDRAMSHK</sequence>